<reference evidence="1" key="1">
    <citation type="submission" date="2018-05" db="EMBL/GenBank/DDBJ databases">
        <authorList>
            <person name="Lanie J.A."/>
            <person name="Ng W.-L."/>
            <person name="Kazmierczak K.M."/>
            <person name="Andrzejewski T.M."/>
            <person name="Davidsen T.M."/>
            <person name="Wayne K.J."/>
            <person name="Tettelin H."/>
            <person name="Glass J.I."/>
            <person name="Rusch D."/>
            <person name="Podicherti R."/>
            <person name="Tsui H.-C.T."/>
            <person name="Winkler M.E."/>
        </authorList>
    </citation>
    <scope>NUCLEOTIDE SEQUENCE</scope>
</reference>
<sequence>PDESFLHQPCATFQSQQIQTPSGSVAFGRLHYELGDTPRQKFLDDPTFQCEPHILFGLREDITSIWIGNVHWGGERCRLLPDQPVTVSYGDLLLGVSLRSLAPKPGSDQGHAWIEWGEDNELRLTLRIHGGLGLALEDEPVDFLALFEVGAVEPESTHEQFAEHIHLWELITKEDSFQAEHADGTQLSYSAVLDPLDGALHVSPDLTLRPGDLEEIVNGDQSVSFVSD</sequence>
<feature type="non-terminal residue" evidence="1">
    <location>
        <position position="1"/>
    </location>
</feature>
<accession>A0A383B1D2</accession>
<dbReference type="EMBL" id="UINC01196574">
    <property type="protein sequence ID" value="SVE13633.1"/>
    <property type="molecule type" value="Genomic_DNA"/>
</dbReference>
<proteinExistence type="predicted"/>
<gene>
    <name evidence="1" type="ORF">METZ01_LOCUS466487</name>
</gene>
<organism evidence="1">
    <name type="scientific">marine metagenome</name>
    <dbReference type="NCBI Taxonomy" id="408172"/>
    <lineage>
        <taxon>unclassified sequences</taxon>
        <taxon>metagenomes</taxon>
        <taxon>ecological metagenomes</taxon>
    </lineage>
</organism>
<protein>
    <submittedName>
        <fullName evidence="1">Uncharacterized protein</fullName>
    </submittedName>
</protein>
<dbReference type="AlphaFoldDB" id="A0A383B1D2"/>
<name>A0A383B1D2_9ZZZZ</name>
<evidence type="ECO:0000313" key="1">
    <source>
        <dbReference type="EMBL" id="SVE13633.1"/>
    </source>
</evidence>